<dbReference type="GeneID" id="29369155"/>
<comment type="similarity">
    <text evidence="2">Belongs to the EamA transporter family.</text>
</comment>
<dbReference type="STRING" id="511.UZ73_10490"/>
<reference evidence="8 10" key="2">
    <citation type="submission" date="2018-05" db="EMBL/GenBank/DDBJ databases">
        <authorList>
            <person name="Lanie J.A."/>
            <person name="Ng W.-L."/>
            <person name="Kazmierczak K.M."/>
            <person name="Andrzejewski T.M."/>
            <person name="Davidsen T.M."/>
            <person name="Wayne K.J."/>
            <person name="Tettelin H."/>
            <person name="Glass J.I."/>
            <person name="Rusch D."/>
            <person name="Podicherti R."/>
            <person name="Tsui H.-C.T."/>
            <person name="Winkler M.E."/>
        </authorList>
    </citation>
    <scope>NUCLEOTIDE SEQUENCE [LARGE SCALE GENOMIC DNA]</scope>
    <source>
        <strain evidence="8 10">YBY</strain>
    </source>
</reference>
<keyword evidence="5 6" id="KW-0472">Membrane</keyword>
<feature type="domain" description="EamA" evidence="7">
    <location>
        <begin position="15"/>
        <end position="144"/>
    </location>
</feature>
<accession>A0A2U2BF97</accession>
<dbReference type="Proteomes" id="UP001211866">
    <property type="component" value="Chromosome"/>
</dbReference>
<dbReference type="GO" id="GO:0016020">
    <property type="term" value="C:membrane"/>
    <property type="evidence" value="ECO:0007669"/>
    <property type="project" value="UniProtKB-SubCell"/>
</dbReference>
<evidence type="ECO:0000256" key="5">
    <source>
        <dbReference type="ARBA" id="ARBA00023136"/>
    </source>
</evidence>
<evidence type="ECO:0000256" key="1">
    <source>
        <dbReference type="ARBA" id="ARBA00004141"/>
    </source>
</evidence>
<feature type="transmembrane region" description="Helical" evidence="6">
    <location>
        <begin position="128"/>
        <end position="146"/>
    </location>
</feature>
<dbReference type="SUPFAM" id="SSF103481">
    <property type="entry name" value="Multidrug resistance efflux transporter EmrE"/>
    <property type="match status" value="2"/>
</dbReference>
<evidence type="ECO:0000256" key="3">
    <source>
        <dbReference type="ARBA" id="ARBA00022692"/>
    </source>
</evidence>
<feature type="domain" description="EamA" evidence="7">
    <location>
        <begin position="160"/>
        <end position="295"/>
    </location>
</feature>
<evidence type="ECO:0000256" key="6">
    <source>
        <dbReference type="SAM" id="Phobius"/>
    </source>
</evidence>
<organism evidence="8 10">
    <name type="scientific">Alcaligenes faecalis</name>
    <dbReference type="NCBI Taxonomy" id="511"/>
    <lineage>
        <taxon>Bacteria</taxon>
        <taxon>Pseudomonadati</taxon>
        <taxon>Pseudomonadota</taxon>
        <taxon>Betaproteobacteria</taxon>
        <taxon>Burkholderiales</taxon>
        <taxon>Alcaligenaceae</taxon>
        <taxon>Alcaligenes</taxon>
    </lineage>
</organism>
<dbReference type="PANTHER" id="PTHR32322:SF2">
    <property type="entry name" value="EAMA DOMAIN-CONTAINING PROTEIN"/>
    <property type="match status" value="1"/>
</dbReference>
<name>A0A2U2BF97_ALCFA</name>
<feature type="transmembrane region" description="Helical" evidence="6">
    <location>
        <begin position="95"/>
        <end position="116"/>
    </location>
</feature>
<feature type="transmembrane region" description="Helical" evidence="6">
    <location>
        <begin position="7"/>
        <end position="25"/>
    </location>
</feature>
<evidence type="ECO:0000313" key="9">
    <source>
        <dbReference type="EMBL" id="WBM38305.1"/>
    </source>
</evidence>
<protein>
    <submittedName>
        <fullName evidence="9">DMT family transporter</fullName>
    </submittedName>
    <submittedName>
        <fullName evidence="8">EamA/RhaT family transporter</fullName>
    </submittedName>
</protein>
<feature type="transmembrane region" description="Helical" evidence="6">
    <location>
        <begin position="37"/>
        <end position="59"/>
    </location>
</feature>
<evidence type="ECO:0000256" key="2">
    <source>
        <dbReference type="ARBA" id="ARBA00007362"/>
    </source>
</evidence>
<evidence type="ECO:0000259" key="7">
    <source>
        <dbReference type="Pfam" id="PF00892"/>
    </source>
</evidence>
<dbReference type="RefSeq" id="WP_026483949.1">
    <property type="nucleotide sequence ID" value="NZ_CAXOJJ010000030.1"/>
</dbReference>
<gene>
    <name evidence="8" type="ORF">DF183_18110</name>
    <name evidence="9" type="ORF">M2J83_00245</name>
</gene>
<evidence type="ECO:0000313" key="10">
    <source>
        <dbReference type="Proteomes" id="UP000245216"/>
    </source>
</evidence>
<reference evidence="8 10" key="1">
    <citation type="submission" date="2018-05" db="EMBL/GenBank/DDBJ databases">
        <title>Genome Sequence of an Efficient Indole-Degrading Bacterium, Alcaligenes sp.YBY.</title>
        <authorList>
            <person name="Yang B."/>
        </authorList>
    </citation>
    <scope>NUCLEOTIDE SEQUENCE [LARGE SCALE GENOMIC DNA]</scope>
    <source>
        <strain evidence="8 10">YBY</strain>
    </source>
</reference>
<sequence length="308" mass="33342">MSEERKPLDALASSAMLVLCLIWSFQQILLKATAHDMAPIFQIGLRSGVACVLVALLVLVRTHKLAFTEGAWRPGLMAGLLFALEYLLLGESLRFTSAAHVVVFLYTAPVFAALGLHILLPSERLARLQWVGIGLAVAGIAITFLGPASMDGADLGRMLIGDLMALAAGALWGFTTVLIRSTRLSAVPPSEALLYQLFSAFVILMVAAGLTGQTEIHWSGLLGASLVFQSVVVAFLSFLVWFWLLRNYQASRLGVFSFATPLFGVLFGAFLLGEAIEPRFVMGALLVLMGITLVSAYSWISQLRRRRA</sequence>
<dbReference type="EMBL" id="CP096916">
    <property type="protein sequence ID" value="WBM38305.1"/>
    <property type="molecule type" value="Genomic_DNA"/>
</dbReference>
<dbReference type="Pfam" id="PF00892">
    <property type="entry name" value="EamA"/>
    <property type="match status" value="2"/>
</dbReference>
<evidence type="ECO:0000313" key="11">
    <source>
        <dbReference type="Proteomes" id="UP001211866"/>
    </source>
</evidence>
<keyword evidence="4 6" id="KW-1133">Transmembrane helix</keyword>
<dbReference type="PANTHER" id="PTHR32322">
    <property type="entry name" value="INNER MEMBRANE TRANSPORTER"/>
    <property type="match status" value="1"/>
</dbReference>
<keyword evidence="3 6" id="KW-0812">Transmembrane</keyword>
<reference evidence="9 11" key="3">
    <citation type="submission" date="2022-05" db="EMBL/GenBank/DDBJ databases">
        <title>Complete sequence of strain NY11312.</title>
        <authorList>
            <person name="Zhou D."/>
        </authorList>
    </citation>
    <scope>NUCLEOTIDE SEQUENCE [LARGE SCALE GENOMIC DNA]</scope>
    <source>
        <strain evidence="9 11">NY11312</strain>
    </source>
</reference>
<feature type="transmembrane region" description="Helical" evidence="6">
    <location>
        <begin position="253"/>
        <end position="273"/>
    </location>
</feature>
<feature type="transmembrane region" description="Helical" evidence="6">
    <location>
        <begin position="158"/>
        <end position="180"/>
    </location>
</feature>
<feature type="transmembrane region" description="Helical" evidence="6">
    <location>
        <begin position="192"/>
        <end position="210"/>
    </location>
</feature>
<dbReference type="InterPro" id="IPR000620">
    <property type="entry name" value="EamA_dom"/>
</dbReference>
<comment type="subcellular location">
    <subcellularLocation>
        <location evidence="1">Membrane</location>
        <topology evidence="1">Multi-pass membrane protein</topology>
    </subcellularLocation>
</comment>
<keyword evidence="11" id="KW-1185">Reference proteome</keyword>
<dbReference type="EMBL" id="QEXO01000005">
    <property type="protein sequence ID" value="PWE12683.1"/>
    <property type="molecule type" value="Genomic_DNA"/>
</dbReference>
<evidence type="ECO:0000313" key="8">
    <source>
        <dbReference type="EMBL" id="PWE12683.1"/>
    </source>
</evidence>
<dbReference type="KEGG" id="afa:UZ73_10490"/>
<feature type="transmembrane region" description="Helical" evidence="6">
    <location>
        <begin position="216"/>
        <end position="244"/>
    </location>
</feature>
<feature type="transmembrane region" description="Helical" evidence="6">
    <location>
        <begin position="71"/>
        <end position="89"/>
    </location>
</feature>
<evidence type="ECO:0000256" key="4">
    <source>
        <dbReference type="ARBA" id="ARBA00022989"/>
    </source>
</evidence>
<dbReference type="Proteomes" id="UP000245216">
    <property type="component" value="Unassembled WGS sequence"/>
</dbReference>
<dbReference type="AlphaFoldDB" id="A0A2U2BF97"/>
<dbReference type="InterPro" id="IPR050638">
    <property type="entry name" value="AA-Vitamin_Transporters"/>
</dbReference>
<proteinExistence type="inferred from homology"/>
<feature type="transmembrane region" description="Helical" evidence="6">
    <location>
        <begin position="279"/>
        <end position="300"/>
    </location>
</feature>
<dbReference type="InterPro" id="IPR037185">
    <property type="entry name" value="EmrE-like"/>
</dbReference>